<gene>
    <name evidence="4" type="ORF">MELLADRAFT_124205</name>
</gene>
<protein>
    <submittedName>
        <fullName evidence="4">Secreted protein</fullName>
    </submittedName>
</protein>
<keyword evidence="5" id="KW-1185">Reference proteome</keyword>
<dbReference type="RefSeq" id="XP_007413257.1">
    <property type="nucleotide sequence ID" value="XM_007413195.1"/>
</dbReference>
<organism evidence="5">
    <name type="scientific">Melampsora larici-populina (strain 98AG31 / pathotype 3-4-7)</name>
    <name type="common">Poplar leaf rust fungus</name>
    <dbReference type="NCBI Taxonomy" id="747676"/>
    <lineage>
        <taxon>Eukaryota</taxon>
        <taxon>Fungi</taxon>
        <taxon>Dikarya</taxon>
        <taxon>Basidiomycota</taxon>
        <taxon>Pucciniomycotina</taxon>
        <taxon>Pucciniomycetes</taxon>
        <taxon>Pucciniales</taxon>
        <taxon>Melampsoraceae</taxon>
        <taxon>Melampsora</taxon>
    </lineage>
</organism>
<proteinExistence type="predicted"/>
<dbReference type="HOGENOM" id="CLU_611212_0_0_1"/>
<dbReference type="InParanoid" id="F4RW29"/>
<evidence type="ECO:0000259" key="2">
    <source>
        <dbReference type="Pfam" id="PF18241"/>
    </source>
</evidence>
<feature type="domain" description="Flax-rust effector AvrM N-terminal" evidence="3">
    <location>
        <begin position="141"/>
        <end position="192"/>
    </location>
</feature>
<dbReference type="KEGG" id="mlr:MELLADRAFT_124205"/>
<dbReference type="OrthoDB" id="10509892at2759"/>
<feature type="region of interest" description="Disordered" evidence="1">
    <location>
        <begin position="76"/>
        <end position="113"/>
    </location>
</feature>
<sequence>MMRKPFKSKLKDIFLLLAISNANFCVKGHPAFKAGGLHIIDDIKGVDDIVQGGNMHNSLRLANNGANQIPDGTKLATSADLRHPNTGSGDAKMVETSNTNLKDPEKNPLTPTSKIEQTTDLEPLKLIKLDPSIGQHVVTPQKLEFLNPAQVRELSHDDLIKYVAERDAVAANEAKNLYQRAQEYTQAEQNAFSMAKSAKNLKNRVDPNLARLEMQLSEQGLSGEDLIITQRIKYITSKLQQPHQSGRSQEAVERLQEAHRSYIQAYTNIQREFRQLISRESLSPQALSKLTDEDYARKAALFDKDVNRKYGQWLNIEETLDRLVKDSLSRLSFVFSHSRKEGDAILKKKIDFISSKMIEKAKRKGKPIEEKIIQKAAEKEVIKREAKNYLVFEEALVNLKYLEKSGMKAKSEALRSADKFYKNNRILKSSEVRLKPWSLKDYLKKMFP</sequence>
<evidence type="ECO:0000259" key="3">
    <source>
        <dbReference type="Pfam" id="PF18247"/>
    </source>
</evidence>
<dbReference type="InterPro" id="IPR041353">
    <property type="entry name" value="AvrM_N"/>
</dbReference>
<dbReference type="AlphaFoldDB" id="F4RW29"/>
<dbReference type="InterPro" id="IPR040489">
    <property type="entry name" value="AvrM-A"/>
</dbReference>
<dbReference type="VEuPathDB" id="FungiDB:MELLADRAFT_124205"/>
<accession>F4RW29</accession>
<dbReference type="EMBL" id="GL883124">
    <property type="protein sequence ID" value="EGG03463.1"/>
    <property type="molecule type" value="Genomic_DNA"/>
</dbReference>
<dbReference type="Proteomes" id="UP000001072">
    <property type="component" value="Unassembled WGS sequence"/>
</dbReference>
<dbReference type="Pfam" id="PF18247">
    <property type="entry name" value="AvrM_N"/>
    <property type="match status" value="1"/>
</dbReference>
<dbReference type="GeneID" id="18926678"/>
<evidence type="ECO:0000313" key="5">
    <source>
        <dbReference type="Proteomes" id="UP000001072"/>
    </source>
</evidence>
<evidence type="ECO:0000313" key="4">
    <source>
        <dbReference type="EMBL" id="EGG03463.1"/>
    </source>
</evidence>
<name>F4RW29_MELLP</name>
<evidence type="ECO:0000256" key="1">
    <source>
        <dbReference type="SAM" id="MobiDB-lite"/>
    </source>
</evidence>
<dbReference type="Gene3D" id="1.20.58.1680">
    <property type="match status" value="2"/>
</dbReference>
<reference evidence="5" key="1">
    <citation type="journal article" date="2011" name="Proc. Natl. Acad. Sci. U.S.A.">
        <title>Obligate biotrophy features unraveled by the genomic analysis of rust fungi.</title>
        <authorList>
            <person name="Duplessis S."/>
            <person name="Cuomo C.A."/>
            <person name="Lin Y.-C."/>
            <person name="Aerts A."/>
            <person name="Tisserant E."/>
            <person name="Veneault-Fourrey C."/>
            <person name="Joly D.L."/>
            <person name="Hacquard S."/>
            <person name="Amselem J."/>
            <person name="Cantarel B.L."/>
            <person name="Chiu R."/>
            <person name="Coutinho P.M."/>
            <person name="Feau N."/>
            <person name="Field M."/>
            <person name="Frey P."/>
            <person name="Gelhaye E."/>
            <person name="Goldberg J."/>
            <person name="Grabherr M.G."/>
            <person name="Kodira C.D."/>
            <person name="Kohler A."/>
            <person name="Kuees U."/>
            <person name="Lindquist E.A."/>
            <person name="Lucas S.M."/>
            <person name="Mago R."/>
            <person name="Mauceli E."/>
            <person name="Morin E."/>
            <person name="Murat C."/>
            <person name="Pangilinan J.L."/>
            <person name="Park R."/>
            <person name="Pearson M."/>
            <person name="Quesneville H."/>
            <person name="Rouhier N."/>
            <person name="Sakthikumar S."/>
            <person name="Salamov A.A."/>
            <person name="Schmutz J."/>
            <person name="Selles B."/>
            <person name="Shapiro H."/>
            <person name="Tanguay P."/>
            <person name="Tuskan G.A."/>
            <person name="Henrissat B."/>
            <person name="Van de Peer Y."/>
            <person name="Rouze P."/>
            <person name="Ellis J.G."/>
            <person name="Dodds P.N."/>
            <person name="Schein J.E."/>
            <person name="Zhong S."/>
            <person name="Hamelin R.C."/>
            <person name="Grigoriev I.V."/>
            <person name="Szabo L.J."/>
            <person name="Martin F."/>
        </authorList>
    </citation>
    <scope>NUCLEOTIDE SEQUENCE [LARGE SCALE GENOMIC DNA]</scope>
    <source>
        <strain evidence="5">98AG31 / pathotype 3-4-7</strain>
    </source>
</reference>
<dbReference type="Pfam" id="PF18241">
    <property type="entry name" value="AvrM-A"/>
    <property type="match status" value="1"/>
</dbReference>
<feature type="domain" description="Flax-rust effector AvrM-A" evidence="2">
    <location>
        <begin position="280"/>
        <end position="429"/>
    </location>
</feature>